<accession>A0ABU5U8K2</accession>
<dbReference type="RefSeq" id="WP_323194191.1">
    <property type="nucleotide sequence ID" value="NZ_JAYGHG010000001.1"/>
</dbReference>
<dbReference type="EMBL" id="JAYGHG010000001">
    <property type="protein sequence ID" value="MEA5579847.1"/>
    <property type="molecule type" value="Genomic_DNA"/>
</dbReference>
<keyword evidence="2" id="KW-1185">Reference proteome</keyword>
<comment type="caution">
    <text evidence="1">The sequence shown here is derived from an EMBL/GenBank/DDBJ whole genome shotgun (WGS) entry which is preliminary data.</text>
</comment>
<evidence type="ECO:0000313" key="2">
    <source>
        <dbReference type="Proteomes" id="UP001302120"/>
    </source>
</evidence>
<dbReference type="Proteomes" id="UP001302120">
    <property type="component" value="Unassembled WGS sequence"/>
</dbReference>
<sequence>MQNLGYESPTQFATLTGYVHRDKRRKTILILRHPLWQDDHPEWLQAVENAKNQYPNYTVKDGNPFMILRRPGDYV</sequence>
<gene>
    <name evidence="1" type="ORF">VB620_00650</name>
</gene>
<protein>
    <submittedName>
        <fullName evidence="1">Uncharacterized protein</fullName>
    </submittedName>
</protein>
<evidence type="ECO:0000313" key="1">
    <source>
        <dbReference type="EMBL" id="MEA5579847.1"/>
    </source>
</evidence>
<name>A0ABU5U8K2_9CYAN</name>
<organism evidence="1 2">
    <name type="scientific">Nodularia harveyana UHCC-0300</name>
    <dbReference type="NCBI Taxonomy" id="2974287"/>
    <lineage>
        <taxon>Bacteria</taxon>
        <taxon>Bacillati</taxon>
        <taxon>Cyanobacteriota</taxon>
        <taxon>Cyanophyceae</taxon>
        <taxon>Nostocales</taxon>
        <taxon>Nodulariaceae</taxon>
        <taxon>Nodularia</taxon>
    </lineage>
</organism>
<proteinExistence type="predicted"/>
<reference evidence="1 2" key="1">
    <citation type="submission" date="2023-12" db="EMBL/GenBank/DDBJ databases">
        <title>Baltic Sea Cyanobacteria.</title>
        <authorList>
            <person name="Delbaje E."/>
            <person name="Fewer D.P."/>
            <person name="Shishido T.K."/>
        </authorList>
    </citation>
    <scope>NUCLEOTIDE SEQUENCE [LARGE SCALE GENOMIC DNA]</scope>
    <source>
        <strain evidence="1 2">UHCC-0300</strain>
    </source>
</reference>